<dbReference type="Proteomes" id="UP000031563">
    <property type="component" value="Unassembled WGS sequence"/>
</dbReference>
<dbReference type="AlphaFoldDB" id="A0A0F5HQB7"/>
<accession>A0A0F5HLS3</accession>
<reference evidence="1" key="1">
    <citation type="submission" date="2015-02" db="EMBL/GenBank/DDBJ databases">
        <title>Genome Assembly of Bacillaceae bacterium MTCC 8252.</title>
        <authorList>
            <person name="Verma A."/>
            <person name="Khatri I."/>
            <person name="Mual P."/>
            <person name="Subramanian S."/>
            <person name="Krishnamurthi S."/>
        </authorList>
    </citation>
    <scope>NUCLEOTIDE SEQUENCE [LARGE SCALE GENOMIC DNA]</scope>
    <source>
        <strain evidence="1">MTCC 8252</strain>
    </source>
</reference>
<organism evidence="1 2">
    <name type="scientific">Bacillus thermotolerans</name>
    <name type="common">Quasibacillus thermotolerans</name>
    <dbReference type="NCBI Taxonomy" id="1221996"/>
    <lineage>
        <taxon>Bacteria</taxon>
        <taxon>Bacillati</taxon>
        <taxon>Bacillota</taxon>
        <taxon>Bacilli</taxon>
        <taxon>Bacillales</taxon>
        <taxon>Bacillaceae</taxon>
        <taxon>Bacillus</taxon>
    </lineage>
</organism>
<protein>
    <submittedName>
        <fullName evidence="1">Uncharacterized protein</fullName>
    </submittedName>
</protein>
<sequence length="45" mass="5265">MQGAIAEQYSCQMIHFTSAKSESILINLFFKMDSFLWFVHYNACL</sequence>
<proteinExistence type="predicted"/>
<gene>
    <name evidence="1" type="ORF">QY95_03524</name>
</gene>
<keyword evidence="2" id="KW-1185">Reference proteome</keyword>
<evidence type="ECO:0000313" key="2">
    <source>
        <dbReference type="Proteomes" id="UP000031563"/>
    </source>
</evidence>
<accession>A0A0F5HQB7</accession>
<dbReference type="EMBL" id="JWIR02000074">
    <property type="protein sequence ID" value="KKB35235.1"/>
    <property type="molecule type" value="Genomic_DNA"/>
</dbReference>
<comment type="caution">
    <text evidence="1">The sequence shown here is derived from an EMBL/GenBank/DDBJ whole genome shotgun (WGS) entry which is preliminary data.</text>
</comment>
<name>A0A0F5HQB7_BACTR</name>
<evidence type="ECO:0000313" key="1">
    <source>
        <dbReference type="EMBL" id="KKB35235.1"/>
    </source>
</evidence>